<dbReference type="AlphaFoldDB" id="A0A1H0HHC9"/>
<keyword evidence="3" id="KW-1185">Reference proteome</keyword>
<gene>
    <name evidence="2" type="ORF">SAMN05216259_10859</name>
</gene>
<dbReference type="EMBL" id="FNIE01000008">
    <property type="protein sequence ID" value="SDO18572.1"/>
    <property type="molecule type" value="Genomic_DNA"/>
</dbReference>
<dbReference type="RefSeq" id="WP_093785630.1">
    <property type="nucleotide sequence ID" value="NZ_FNIE01000008.1"/>
</dbReference>
<dbReference type="Proteomes" id="UP000199341">
    <property type="component" value="Unassembled WGS sequence"/>
</dbReference>
<dbReference type="Gene3D" id="3.30.1050.10">
    <property type="entry name" value="SCP2 sterol-binding domain"/>
    <property type="match status" value="1"/>
</dbReference>
<dbReference type="InterPro" id="IPR003033">
    <property type="entry name" value="SCP2_sterol-bd_dom"/>
</dbReference>
<dbReference type="SUPFAM" id="SSF55718">
    <property type="entry name" value="SCP-like"/>
    <property type="match status" value="1"/>
</dbReference>
<dbReference type="Pfam" id="PF02036">
    <property type="entry name" value="SCP2"/>
    <property type="match status" value="1"/>
</dbReference>
<protein>
    <submittedName>
        <fullName evidence="2">SCP-2 sterol transfer family protein</fullName>
    </submittedName>
</protein>
<organism evidence="2 3">
    <name type="scientific">Actinacidiphila guanduensis</name>
    <dbReference type="NCBI Taxonomy" id="310781"/>
    <lineage>
        <taxon>Bacteria</taxon>
        <taxon>Bacillati</taxon>
        <taxon>Actinomycetota</taxon>
        <taxon>Actinomycetes</taxon>
        <taxon>Kitasatosporales</taxon>
        <taxon>Streptomycetaceae</taxon>
        <taxon>Actinacidiphila</taxon>
    </lineage>
</organism>
<evidence type="ECO:0000259" key="1">
    <source>
        <dbReference type="Pfam" id="PF02036"/>
    </source>
</evidence>
<evidence type="ECO:0000313" key="3">
    <source>
        <dbReference type="Proteomes" id="UP000199341"/>
    </source>
</evidence>
<name>A0A1H0HHC9_9ACTN</name>
<dbReference type="InterPro" id="IPR036527">
    <property type="entry name" value="SCP2_sterol-bd_dom_sf"/>
</dbReference>
<dbReference type="STRING" id="310781.SAMN05216259_10859"/>
<proteinExistence type="predicted"/>
<reference evidence="2 3" key="1">
    <citation type="submission" date="2016-10" db="EMBL/GenBank/DDBJ databases">
        <authorList>
            <person name="de Groot N.N."/>
        </authorList>
    </citation>
    <scope>NUCLEOTIDE SEQUENCE [LARGE SCALE GENOMIC DNA]</scope>
    <source>
        <strain evidence="2 3">CGMCC 4.2022</strain>
    </source>
</reference>
<accession>A0A1H0HHC9</accession>
<sequence length="125" mass="12937">MTVHATAAEAQAVLADAARAALNDAAFAAALKESDFSLQLALTGPQVALRIDKDEVAEGAQAATVRLEGETDALHAVLLGQLPLPRAIVEHGLAVKGKVTAVRQLGALLPVLGREYHRRLTAASA</sequence>
<feature type="domain" description="SCP2" evidence="1">
    <location>
        <begin position="15"/>
        <end position="109"/>
    </location>
</feature>
<evidence type="ECO:0000313" key="2">
    <source>
        <dbReference type="EMBL" id="SDO18572.1"/>
    </source>
</evidence>